<feature type="compositionally biased region" description="Polar residues" evidence="9">
    <location>
        <begin position="943"/>
        <end position="952"/>
    </location>
</feature>
<dbReference type="Gene3D" id="2.40.30.180">
    <property type="entry name" value="Ubiquitin-activating enzyme E1, FCCH domain"/>
    <property type="match status" value="1"/>
</dbReference>
<dbReference type="Gene3D" id="3.40.50.12550">
    <property type="entry name" value="Ubiquitin-activating enzyme E1, inactive adenylation domain, subdomain 2"/>
    <property type="match status" value="1"/>
</dbReference>
<dbReference type="SUPFAM" id="SSF69572">
    <property type="entry name" value="Activating enzymes of the ubiquitin-like proteins"/>
    <property type="match status" value="2"/>
</dbReference>
<reference evidence="12 13" key="1">
    <citation type="submission" date="2014-11" db="EMBL/GenBank/DDBJ databases">
        <authorList>
            <person name="Zhu J."/>
            <person name="Qi W."/>
            <person name="Song R."/>
        </authorList>
    </citation>
    <scope>NUCLEOTIDE SEQUENCE [LARGE SCALE GENOMIC DNA]</scope>
</reference>
<dbReference type="InterPro" id="IPR018965">
    <property type="entry name" value="Ub-activating_enz_E1_C"/>
</dbReference>
<evidence type="ECO:0000313" key="12">
    <source>
        <dbReference type="EMBL" id="CEM18732.1"/>
    </source>
</evidence>
<name>A0A0G4FVJ6_VITBC</name>
<feature type="region of interest" description="Disordered" evidence="9">
    <location>
        <begin position="1026"/>
        <end position="1052"/>
    </location>
</feature>
<feature type="chain" id="PRO_5005189328" description="Ubiquitin-activating enzyme E1 C-terminal domain-containing protein" evidence="10">
    <location>
        <begin position="29"/>
        <end position="1303"/>
    </location>
</feature>
<dbReference type="Pfam" id="PF10585">
    <property type="entry name" value="UBA_E1_SCCH"/>
    <property type="match status" value="1"/>
</dbReference>
<evidence type="ECO:0000256" key="4">
    <source>
        <dbReference type="ARBA" id="ARBA00022741"/>
    </source>
</evidence>
<comment type="similarity">
    <text evidence="2 8">Belongs to the ubiquitin-activating E1 family.</text>
</comment>
<dbReference type="Gene3D" id="3.50.50.80">
    <property type="entry name" value="Ubiquitin-activating enzyme E1, inactive adenylation domain, subdomain 1"/>
    <property type="match status" value="1"/>
</dbReference>
<feature type="compositionally biased region" description="Low complexity" evidence="9">
    <location>
        <begin position="106"/>
        <end position="129"/>
    </location>
</feature>
<evidence type="ECO:0000256" key="6">
    <source>
        <dbReference type="ARBA" id="ARBA00022840"/>
    </source>
</evidence>
<dbReference type="InterPro" id="IPR000594">
    <property type="entry name" value="ThiF_NAD_FAD-bd"/>
</dbReference>
<dbReference type="InterPro" id="IPR018075">
    <property type="entry name" value="UBQ-activ_enz_E1"/>
</dbReference>
<accession>A0A0G4FVJ6</accession>
<keyword evidence="4 8" id="KW-0547">Nucleotide-binding</keyword>
<feature type="region of interest" description="Disordered" evidence="9">
    <location>
        <begin position="1261"/>
        <end position="1303"/>
    </location>
</feature>
<feature type="region of interest" description="Disordered" evidence="9">
    <location>
        <begin position="106"/>
        <end position="137"/>
    </location>
</feature>
<sequence>MMTRGAPCLHCVVILVGLLQQLLHLTEAARPAPRSATYPPQPLGSRRHARPSDLAAASSHPHPHRHQRGPLSPAAAILTDGEQQRNDNDVQRSALGVVRGLAKPLSSITDSTSISSHEPPSQQPAQRQQQQHDDDVDEGRYSRQLYVMGHAAQRKLSQASVLISGLEGPGVEVAKNCLLAGVQRITLHDDDPCSHMDMASQFCIAEEDVVMGRARSVACHDKLAHLNPLAQVDVMHGNLTQEQLKHHDVVVLVNAPMSRQIEIDDACREIGDRHGHHRQPRVISVGSRGVFGYVYADLGKNFTVDDATGDPPKKIRITAMEHSPPPHTHTPIFHCAVEDEEQGLVGGKHDLETGQKVVFEANTDVLHHSMRHHPLLDGRARRVRVIDPLRFAIEGEDIRKYPRYRGGFFAVEVKSPLHLSYASLGDQFGRPAFFPTDFSKLDRYPVIHACFQCLEPFHQLYGRLPVPGSKEDAYRFMDVMRRRSSPLPFSLDDPSVQHIVETFARTCRGQLAPLASLLGGMAGQEALKGITGTFTPLQELLYVDATEVLPSPLPTQEDCQPQSSRYDGQIAVLGQRYQRDLQQLRLFLVGAGAIGCEVLKTWAMMGVGGQVKGKRKSRGKSNTGRVVLTDMDCIERSNLSRQLLFRESDIGRLKSHVAAEAARTINPEMRIEAYEHRVGGETEHLFDERFWESLACVCNALDNVEARLYVDSRCVLYRKPLLESGTLGAKGNTQVVIPHVTESYGSSLDPPEESVPLCTIKSFPHRIDHTIQWALDVFEGLFFDDVLLVEKWTDNPEAVWNELQESDSGREAAQTIIEFEAFTRGGSPSFDDCVRWARHQFSSLFDLPIRKLLTSMTPDALYEKTEKLGIPPPQPLAFDAADPTHVDFIHSAAMLRAVSLGIPVPKGMNRKRVVQTLQQLQPVPQLNETSQAATAAANNSSTGTRKVSSFSPQEFEKDDDGNHHVDFIAACSNLRAKSYHIEPADRHKTKQIAGKIIPAIATTTAVVAGLVCLELYKLLQHGYCTSPSSPSRTRQQPATDHSTVPWQTADSATEETNEASRALFKNAFVNLGRPFIAMTEPLPPLDEGPIEAGPWKGYGWTVWDSIDIDEGYDVTLEGFLRVVRERLQLDAQMVTSDEALLYSTLLLERSDVEEMKRRRRARMREVARRSWHELDEAFPKGRQRHLSVEVFGTDAHTGEEVLLPPIRYRFDHSDRPVRAVIARTLASLRALVEAIRMLIDSSERPTLKDWKRRLKNHADAAPAAAVAAAAEHPQHAHHHEHVLSDARSNDHLTGVDDEQDVRT</sequence>
<feature type="compositionally biased region" description="Polar residues" evidence="9">
    <location>
        <begin position="1038"/>
        <end position="1051"/>
    </location>
</feature>
<dbReference type="FunFam" id="3.50.50.80:FF:000001">
    <property type="entry name" value="ubiquitin-like modifier-activating enzyme 1"/>
    <property type="match status" value="1"/>
</dbReference>
<dbReference type="Proteomes" id="UP000041254">
    <property type="component" value="Unassembled WGS sequence"/>
</dbReference>
<dbReference type="Gene3D" id="3.10.290.60">
    <property type="entry name" value="Ubiquitin-activating enzyme E1, UFD domain"/>
    <property type="match status" value="1"/>
</dbReference>
<evidence type="ECO:0000256" key="2">
    <source>
        <dbReference type="ARBA" id="ARBA00005673"/>
    </source>
</evidence>
<keyword evidence="6 8" id="KW-0067">ATP-binding</keyword>
<proteinExistence type="inferred from homology"/>
<dbReference type="GO" id="GO:0019948">
    <property type="term" value="F:SUMO activating enzyme activity"/>
    <property type="evidence" value="ECO:0007669"/>
    <property type="project" value="TreeGrafter"/>
</dbReference>
<dbReference type="GO" id="GO:0016925">
    <property type="term" value="P:protein sumoylation"/>
    <property type="evidence" value="ECO:0007669"/>
    <property type="project" value="TreeGrafter"/>
</dbReference>
<dbReference type="EMBL" id="CDMY01000507">
    <property type="protein sequence ID" value="CEM18732.1"/>
    <property type="molecule type" value="Genomic_DNA"/>
</dbReference>
<comment type="pathway">
    <text evidence="1">Protein modification; protein ubiquitination.</text>
</comment>
<dbReference type="Gene3D" id="1.10.10.2660">
    <property type="entry name" value="Ubiquitin-activating enzyme E1, SCCH domain"/>
    <property type="match status" value="1"/>
</dbReference>
<dbReference type="Gene3D" id="3.40.50.720">
    <property type="entry name" value="NAD(P)-binding Rossmann-like Domain"/>
    <property type="match status" value="1"/>
</dbReference>
<feature type="compositionally biased region" description="Low complexity" evidence="9">
    <location>
        <begin position="1261"/>
        <end position="1271"/>
    </location>
</feature>
<dbReference type="OMA" id="NYGIQVV"/>
<evidence type="ECO:0000256" key="9">
    <source>
        <dbReference type="SAM" id="MobiDB-lite"/>
    </source>
</evidence>
<evidence type="ECO:0000256" key="8">
    <source>
        <dbReference type="RuleBase" id="RU000519"/>
    </source>
</evidence>
<dbReference type="Pfam" id="PF00899">
    <property type="entry name" value="ThiF"/>
    <property type="match status" value="2"/>
</dbReference>
<feature type="region of interest" description="Disordered" evidence="9">
    <location>
        <begin position="933"/>
        <end position="961"/>
    </location>
</feature>
<feature type="active site" description="Glycyl thioester intermediate" evidence="7">
    <location>
        <position position="758"/>
    </location>
</feature>
<organism evidence="12 13">
    <name type="scientific">Vitrella brassicaformis (strain CCMP3155)</name>
    <dbReference type="NCBI Taxonomy" id="1169540"/>
    <lineage>
        <taxon>Eukaryota</taxon>
        <taxon>Sar</taxon>
        <taxon>Alveolata</taxon>
        <taxon>Colpodellida</taxon>
        <taxon>Vitrellaceae</taxon>
        <taxon>Vitrella</taxon>
    </lineage>
</organism>
<keyword evidence="5 8" id="KW-0833">Ubl conjugation pathway</keyword>
<evidence type="ECO:0000256" key="1">
    <source>
        <dbReference type="ARBA" id="ARBA00004906"/>
    </source>
</evidence>
<feature type="compositionally biased region" description="Basic and acidic residues" evidence="9">
    <location>
        <begin position="1281"/>
        <end position="1303"/>
    </location>
</feature>
<dbReference type="InParanoid" id="A0A0G4FVJ6"/>
<evidence type="ECO:0000256" key="5">
    <source>
        <dbReference type="ARBA" id="ARBA00022786"/>
    </source>
</evidence>
<evidence type="ECO:0000256" key="10">
    <source>
        <dbReference type="SAM" id="SignalP"/>
    </source>
</evidence>
<dbReference type="NCBIfam" id="TIGR01408">
    <property type="entry name" value="Ube1"/>
    <property type="match status" value="1"/>
</dbReference>
<keyword evidence="3 8" id="KW-0436">Ligase</keyword>
<dbReference type="InterPro" id="IPR042449">
    <property type="entry name" value="Ub-E1_IAD_1"/>
</dbReference>
<dbReference type="VEuPathDB" id="CryptoDB:Vbra_22966"/>
<dbReference type="InterPro" id="IPR045886">
    <property type="entry name" value="ThiF/MoeB/HesA"/>
</dbReference>
<gene>
    <name evidence="12" type="ORF">Vbra_22966</name>
</gene>
<evidence type="ECO:0000259" key="11">
    <source>
        <dbReference type="SMART" id="SM00985"/>
    </source>
</evidence>
<dbReference type="InterPro" id="IPR000011">
    <property type="entry name" value="UBQ/SUMO-activ_enz_E1-like"/>
</dbReference>
<protein>
    <recommendedName>
        <fullName evidence="11">Ubiquitin-activating enzyme E1 C-terminal domain-containing protein</fullName>
    </recommendedName>
</protein>
<dbReference type="OrthoDB" id="10252231at2759"/>
<dbReference type="InterPro" id="IPR042302">
    <property type="entry name" value="E1_FCCH_sf"/>
</dbReference>
<dbReference type="GO" id="GO:0005737">
    <property type="term" value="C:cytoplasm"/>
    <property type="evidence" value="ECO:0007669"/>
    <property type="project" value="TreeGrafter"/>
</dbReference>
<dbReference type="STRING" id="1169540.A0A0G4FVJ6"/>
<evidence type="ECO:0000256" key="3">
    <source>
        <dbReference type="ARBA" id="ARBA00022598"/>
    </source>
</evidence>
<dbReference type="PANTHER" id="PTHR10953">
    <property type="entry name" value="UBIQUITIN-ACTIVATING ENZYME E1"/>
    <property type="match status" value="1"/>
</dbReference>
<dbReference type="Pfam" id="PF09358">
    <property type="entry name" value="E1_UFD"/>
    <property type="match status" value="1"/>
</dbReference>
<feature type="region of interest" description="Disordered" evidence="9">
    <location>
        <begin position="30"/>
        <end position="71"/>
    </location>
</feature>
<dbReference type="SMART" id="SM00985">
    <property type="entry name" value="UBA_e1_C"/>
    <property type="match status" value="1"/>
</dbReference>
<dbReference type="InterPro" id="IPR033127">
    <property type="entry name" value="UBQ-activ_enz_E1_Cys_AS"/>
</dbReference>
<dbReference type="PROSITE" id="PS00865">
    <property type="entry name" value="UBIQUITIN_ACTIVAT_2"/>
    <property type="match status" value="1"/>
</dbReference>
<dbReference type="InterPro" id="IPR035985">
    <property type="entry name" value="Ubiquitin-activating_enz"/>
</dbReference>
<evidence type="ECO:0000313" key="13">
    <source>
        <dbReference type="Proteomes" id="UP000041254"/>
    </source>
</evidence>
<dbReference type="GO" id="GO:0005524">
    <property type="term" value="F:ATP binding"/>
    <property type="evidence" value="ECO:0007669"/>
    <property type="project" value="UniProtKB-KW"/>
</dbReference>
<dbReference type="InterPro" id="IPR019572">
    <property type="entry name" value="UBA_E1_SCCH"/>
</dbReference>
<dbReference type="InterPro" id="IPR038252">
    <property type="entry name" value="UBA_E1_C_sf"/>
</dbReference>
<dbReference type="GO" id="GO:0004839">
    <property type="term" value="F:ubiquitin activating enzyme activity"/>
    <property type="evidence" value="ECO:0007669"/>
    <property type="project" value="UniProtKB-EC"/>
</dbReference>
<keyword evidence="13" id="KW-1185">Reference proteome</keyword>
<dbReference type="PRINTS" id="PR01849">
    <property type="entry name" value="UBIQUITINACT"/>
</dbReference>
<dbReference type="GO" id="GO:0031510">
    <property type="term" value="C:SUMO activating enzyme complex"/>
    <property type="evidence" value="ECO:0007669"/>
    <property type="project" value="TreeGrafter"/>
</dbReference>
<feature type="compositionally biased region" description="Low complexity" evidence="9">
    <location>
        <begin position="933"/>
        <end position="942"/>
    </location>
</feature>
<feature type="compositionally biased region" description="Low complexity" evidence="9">
    <location>
        <begin position="1026"/>
        <end position="1037"/>
    </location>
</feature>
<feature type="signal peptide" evidence="10">
    <location>
        <begin position="1"/>
        <end position="28"/>
    </location>
</feature>
<dbReference type="PANTHER" id="PTHR10953:SF4">
    <property type="entry name" value="UBIQUITIN-ACTIVATING ENZYME E1 C-TERMINAL DOMAIN-CONTAINING PROTEIN"/>
    <property type="match status" value="1"/>
</dbReference>
<evidence type="ECO:0000256" key="7">
    <source>
        <dbReference type="PROSITE-ProRule" id="PRU10132"/>
    </source>
</evidence>
<feature type="domain" description="Ubiquitin-activating enzyme E1 C-terminal" evidence="11">
    <location>
        <begin position="1064"/>
        <end position="1206"/>
    </location>
</feature>
<dbReference type="PhylomeDB" id="A0A0G4FVJ6"/>
<keyword evidence="10" id="KW-0732">Signal</keyword>
<dbReference type="UniPathway" id="UPA00143"/>
<dbReference type="InterPro" id="IPR042063">
    <property type="entry name" value="Ubi_acti_E1_SCCH"/>
</dbReference>